<dbReference type="AlphaFoldDB" id="A0A5E8BD08"/>
<dbReference type="InterPro" id="IPR036291">
    <property type="entry name" value="NAD(P)-bd_dom_sf"/>
</dbReference>
<dbReference type="InterPro" id="IPR020904">
    <property type="entry name" value="Sc_DH/Rdtase_CS"/>
</dbReference>
<dbReference type="PANTHER" id="PTHR43086">
    <property type="entry name" value="VERY-LONG-CHAIN 3-OXOOACYL-COA REDUCTASE"/>
    <property type="match status" value="1"/>
</dbReference>
<dbReference type="SUPFAM" id="SSF51735">
    <property type="entry name" value="NAD(P)-binding Rossmann-fold domains"/>
    <property type="match status" value="1"/>
</dbReference>
<dbReference type="GO" id="GO:0045703">
    <property type="term" value="F:ketoreductase activity"/>
    <property type="evidence" value="ECO:0007669"/>
    <property type="project" value="UniProtKB-UniRule"/>
</dbReference>
<comment type="function">
    <text evidence="12">Component of the microsomal membrane bound fatty acid elongation system, which produces the 26-carbon very long-chain fatty acids (VLCFA) from palmitate. Catalyzes the reduction of the 3-ketoacyl-CoA intermediate that is formed in each cycle of fatty acid elongation. VLCFAs serve as precursors for ceramide and sphingolipids.</text>
</comment>
<name>A0A5E8BD08_9ASCO</name>
<comment type="pathway">
    <text evidence="1">Lipid metabolism; fatty acid biosynthesis.</text>
</comment>
<sequence>MDSLEDYIENVIKSNYEAHRGPTILFGILTFIGFVHFTLNFLSYFNMIGDLFFRRPTDFSKYGAGKKCWAVVTGASDGIGKEYVYQLAKKGLNVILVSRTEAKLKALSEEVSSKYKVGTKYLAFDASTDKPENYEALKKLVRSTENVTILINNVGQSHSIPVPFLETSQEELQNIITVNNLATLKITQAVTPKIIESTASVGCKGLILTMGSFSGLTPTPLLATYSGSKAFLQAWSNALARELSPENIDVQIVLSYLVTSAMSKVRRSSALIPTPKQFVHYALKLAGTQHGGAQERYATSTPYWSHALFHWWINAVPGVWSKFVININYRMHVGIRERALKKAARLAGKSEEESASAETKAIKEE</sequence>
<dbReference type="GO" id="GO:0141040">
    <property type="term" value="F:very-long-chain 3-oxoacyl-CoA reductase activity"/>
    <property type="evidence" value="ECO:0007669"/>
    <property type="project" value="UniProtKB-EC"/>
</dbReference>
<keyword evidence="4 12" id="KW-0256">Endoplasmic reticulum</keyword>
<dbReference type="UniPathway" id="UPA00094"/>
<proteinExistence type="inferred from homology"/>
<evidence type="ECO:0000313" key="15">
    <source>
        <dbReference type="EMBL" id="VVT48587.1"/>
    </source>
</evidence>
<dbReference type="EC" id="1.1.1.330" evidence="12"/>
<feature type="active site" description="Proton acceptor" evidence="12">
    <location>
        <position position="225"/>
    </location>
</feature>
<dbReference type="HAMAP" id="MF_03107">
    <property type="entry name" value="3_ketoreductase"/>
    <property type="match status" value="1"/>
</dbReference>
<evidence type="ECO:0000313" key="16">
    <source>
        <dbReference type="Proteomes" id="UP000398389"/>
    </source>
</evidence>
<dbReference type="PRINTS" id="PR00080">
    <property type="entry name" value="SDRFAMILY"/>
</dbReference>
<dbReference type="Pfam" id="PF00106">
    <property type="entry name" value="adh_short"/>
    <property type="match status" value="1"/>
</dbReference>
<evidence type="ECO:0000256" key="14">
    <source>
        <dbReference type="SAM" id="Phobius"/>
    </source>
</evidence>
<dbReference type="Proteomes" id="UP000398389">
    <property type="component" value="Unassembled WGS sequence"/>
</dbReference>
<evidence type="ECO:0000256" key="6">
    <source>
        <dbReference type="ARBA" id="ARBA00022857"/>
    </source>
</evidence>
<keyword evidence="3 12" id="KW-0812">Transmembrane</keyword>
<keyword evidence="7 12" id="KW-1133">Transmembrane helix</keyword>
<dbReference type="EMBL" id="CABVLU010000002">
    <property type="protein sequence ID" value="VVT48587.1"/>
    <property type="molecule type" value="Genomic_DNA"/>
</dbReference>
<dbReference type="GeneID" id="43580672"/>
<evidence type="ECO:0000256" key="13">
    <source>
        <dbReference type="RuleBase" id="RU000363"/>
    </source>
</evidence>
<accession>A0A5E8BD08</accession>
<evidence type="ECO:0000256" key="7">
    <source>
        <dbReference type="ARBA" id="ARBA00022989"/>
    </source>
</evidence>
<evidence type="ECO:0000256" key="4">
    <source>
        <dbReference type="ARBA" id="ARBA00022824"/>
    </source>
</evidence>
<dbReference type="PROSITE" id="PS00061">
    <property type="entry name" value="ADH_SHORT"/>
    <property type="match status" value="1"/>
</dbReference>
<comment type="similarity">
    <text evidence="12 13">Belongs to the short-chain dehydrogenases/reductases (SDR) family.</text>
</comment>
<keyword evidence="9 12" id="KW-0443">Lipid metabolism</keyword>
<dbReference type="FunFam" id="3.40.50.720:FF:000317">
    <property type="entry name" value="Very-long-chain 3-oxoacyl-CoA reductase"/>
    <property type="match status" value="1"/>
</dbReference>
<organism evidence="15 16">
    <name type="scientific">Magnusiomyces paraingens</name>
    <dbReference type="NCBI Taxonomy" id="2606893"/>
    <lineage>
        <taxon>Eukaryota</taxon>
        <taxon>Fungi</taxon>
        <taxon>Dikarya</taxon>
        <taxon>Ascomycota</taxon>
        <taxon>Saccharomycotina</taxon>
        <taxon>Dipodascomycetes</taxon>
        <taxon>Dipodascales</taxon>
        <taxon>Dipodascaceae</taxon>
        <taxon>Magnusiomyces</taxon>
    </lineage>
</organism>
<dbReference type="PIRSF" id="PIRSF000126">
    <property type="entry name" value="11-beta-HSD1"/>
    <property type="match status" value="1"/>
</dbReference>
<protein>
    <recommendedName>
        <fullName evidence="12">Very-long-chain 3-oxoacyl-CoA reductase</fullName>
        <ecNumber evidence="12">1.1.1.330</ecNumber>
    </recommendedName>
    <alternativeName>
        <fullName evidence="12">3-ketoacyl-CoA reductase</fullName>
        <shortName evidence="12">3-ketoreductase</shortName>
        <shortName evidence="12">KAR</shortName>
    </alternativeName>
    <alternativeName>
        <fullName evidence="12">Microsomal beta-keto-reductase</fullName>
    </alternativeName>
</protein>
<keyword evidence="10 12" id="KW-0472">Membrane</keyword>
<evidence type="ECO:0000256" key="1">
    <source>
        <dbReference type="ARBA" id="ARBA00005194"/>
    </source>
</evidence>
<keyword evidence="8 12" id="KW-0560">Oxidoreductase</keyword>
<evidence type="ECO:0000256" key="12">
    <source>
        <dbReference type="HAMAP-Rule" id="MF_03107"/>
    </source>
</evidence>
<keyword evidence="11 12" id="KW-0275">Fatty acid biosynthesis</keyword>
<dbReference type="RefSeq" id="XP_031852463.1">
    <property type="nucleotide sequence ID" value="XM_031996572.1"/>
</dbReference>
<comment type="catalytic activity">
    <reaction evidence="12">
        <text>a very-long-chain (3R)-3-hydroxyacyl-CoA + NADP(+) = a very-long-chain 3-oxoacyl-CoA + NADPH + H(+)</text>
        <dbReference type="Rhea" id="RHEA:48680"/>
        <dbReference type="ChEBI" id="CHEBI:15378"/>
        <dbReference type="ChEBI" id="CHEBI:57783"/>
        <dbReference type="ChEBI" id="CHEBI:58349"/>
        <dbReference type="ChEBI" id="CHEBI:85440"/>
        <dbReference type="ChEBI" id="CHEBI:90725"/>
        <dbReference type="EC" id="1.1.1.330"/>
    </reaction>
</comment>
<dbReference type="Gene3D" id="3.40.50.720">
    <property type="entry name" value="NAD(P)-binding Rossmann-like Domain"/>
    <property type="match status" value="1"/>
</dbReference>
<keyword evidence="5 12" id="KW-0276">Fatty acid metabolism</keyword>
<dbReference type="OrthoDB" id="5545019at2759"/>
<evidence type="ECO:0000256" key="5">
    <source>
        <dbReference type="ARBA" id="ARBA00022832"/>
    </source>
</evidence>
<comment type="subcellular location">
    <subcellularLocation>
        <location evidence="12">Endoplasmic reticulum membrane</location>
        <topology evidence="12">Single-pass membrane protein</topology>
    </subcellularLocation>
</comment>
<feature type="binding site" evidence="12">
    <location>
        <position position="212"/>
    </location>
    <ligand>
        <name>substrate</name>
    </ligand>
</feature>
<feature type="transmembrane region" description="Helical" evidence="14">
    <location>
        <begin position="24"/>
        <end position="45"/>
    </location>
</feature>
<reference evidence="15 16" key="1">
    <citation type="submission" date="2019-09" db="EMBL/GenBank/DDBJ databases">
        <authorList>
            <person name="Brejova B."/>
        </authorList>
    </citation>
    <scope>NUCLEOTIDE SEQUENCE [LARGE SCALE GENOMIC DNA]</scope>
</reference>
<evidence type="ECO:0000256" key="3">
    <source>
        <dbReference type="ARBA" id="ARBA00022692"/>
    </source>
</evidence>
<evidence type="ECO:0000256" key="2">
    <source>
        <dbReference type="ARBA" id="ARBA00022516"/>
    </source>
</evidence>
<gene>
    <name evidence="15" type="ORF">SAPINGB_P001852</name>
</gene>
<dbReference type="PRINTS" id="PR00081">
    <property type="entry name" value="GDHRDH"/>
</dbReference>
<evidence type="ECO:0000256" key="8">
    <source>
        <dbReference type="ARBA" id="ARBA00023002"/>
    </source>
</evidence>
<dbReference type="GO" id="GO:0030497">
    <property type="term" value="P:fatty acid elongation"/>
    <property type="evidence" value="ECO:0007669"/>
    <property type="project" value="UniProtKB-UniRule"/>
</dbReference>
<keyword evidence="2 12" id="KW-0444">Lipid biosynthesis</keyword>
<evidence type="ECO:0000256" key="9">
    <source>
        <dbReference type="ARBA" id="ARBA00023098"/>
    </source>
</evidence>
<dbReference type="PANTHER" id="PTHR43086:SF2">
    <property type="entry name" value="HYDROXYSTEROID DEHYDROGENASE-LIKE PROTEIN 1"/>
    <property type="match status" value="1"/>
</dbReference>
<evidence type="ECO:0000256" key="11">
    <source>
        <dbReference type="ARBA" id="ARBA00023160"/>
    </source>
</evidence>
<dbReference type="CDD" id="cd05356">
    <property type="entry name" value="17beta-HSD1_like_SDR_c"/>
    <property type="match status" value="1"/>
</dbReference>
<dbReference type="GO" id="GO:0005789">
    <property type="term" value="C:endoplasmic reticulum membrane"/>
    <property type="evidence" value="ECO:0007669"/>
    <property type="project" value="UniProtKB-SubCell"/>
</dbReference>
<keyword evidence="6 12" id="KW-0521">NADP</keyword>
<keyword evidence="16" id="KW-1185">Reference proteome</keyword>
<evidence type="ECO:0000256" key="10">
    <source>
        <dbReference type="ARBA" id="ARBA00023136"/>
    </source>
</evidence>
<dbReference type="InterPro" id="IPR027533">
    <property type="entry name" value="3_ketoreductase_fungal"/>
</dbReference>
<dbReference type="GO" id="GO:0030148">
    <property type="term" value="P:sphingolipid biosynthetic process"/>
    <property type="evidence" value="ECO:0007669"/>
    <property type="project" value="UniProtKB-ARBA"/>
</dbReference>
<dbReference type="InterPro" id="IPR002347">
    <property type="entry name" value="SDR_fam"/>
</dbReference>